<dbReference type="Gene3D" id="3.40.190.10">
    <property type="entry name" value="Periplasmic binding protein-like II"/>
    <property type="match status" value="2"/>
</dbReference>
<evidence type="ECO:0000256" key="6">
    <source>
        <dbReference type="ARBA" id="ARBA00023222"/>
    </source>
</evidence>
<dbReference type="PROSITE" id="PS51671">
    <property type="entry name" value="ACT"/>
    <property type="match status" value="1"/>
</dbReference>
<evidence type="ECO:0000256" key="7">
    <source>
        <dbReference type="ARBA" id="ARBA00023239"/>
    </source>
</evidence>
<evidence type="ECO:0000313" key="11">
    <source>
        <dbReference type="EMBL" id="MBP2032661.1"/>
    </source>
</evidence>
<reference evidence="11 12" key="1">
    <citation type="submission" date="2021-03" db="EMBL/GenBank/DDBJ databases">
        <title>Genomic Encyclopedia of Type Strains, Phase IV (KMG-IV): sequencing the most valuable type-strain genomes for metagenomic binning, comparative biology and taxonomic classification.</title>
        <authorList>
            <person name="Goeker M."/>
        </authorList>
    </citation>
    <scope>NUCLEOTIDE SEQUENCE [LARGE SCALE GENOMIC DNA]</scope>
    <source>
        <strain evidence="11 12">DSM 28783</strain>
    </source>
</reference>
<dbReference type="GO" id="GO:0004664">
    <property type="term" value="F:prephenate dehydratase activity"/>
    <property type="evidence" value="ECO:0007669"/>
    <property type="project" value="UniProtKB-EC"/>
</dbReference>
<dbReference type="GO" id="GO:0004106">
    <property type="term" value="F:chorismate mutase activity"/>
    <property type="evidence" value="ECO:0007669"/>
    <property type="project" value="UniProtKB-EC"/>
</dbReference>
<evidence type="ECO:0000256" key="2">
    <source>
        <dbReference type="ARBA" id="ARBA00013147"/>
    </source>
</evidence>
<dbReference type="PROSITE" id="PS51171">
    <property type="entry name" value="PREPHENATE_DEHYDR_3"/>
    <property type="match status" value="1"/>
</dbReference>
<evidence type="ECO:0000256" key="3">
    <source>
        <dbReference type="ARBA" id="ARBA00021872"/>
    </source>
</evidence>
<gene>
    <name evidence="11" type="ORF">J2Z42_001335</name>
</gene>
<dbReference type="InterPro" id="IPR002912">
    <property type="entry name" value="ACT_dom"/>
</dbReference>
<evidence type="ECO:0000259" key="9">
    <source>
        <dbReference type="PROSITE" id="PS51171"/>
    </source>
</evidence>
<dbReference type="InterPro" id="IPR001086">
    <property type="entry name" value="Preph_deHydtase"/>
</dbReference>
<keyword evidence="6" id="KW-0584">Phenylalanine biosynthesis</keyword>
<dbReference type="PANTHER" id="PTHR21022:SF19">
    <property type="entry name" value="PREPHENATE DEHYDRATASE-RELATED"/>
    <property type="match status" value="1"/>
</dbReference>
<name>A0ABS4KTH5_9CLOT</name>
<dbReference type="Gene3D" id="3.30.70.260">
    <property type="match status" value="1"/>
</dbReference>
<dbReference type="PIRSF" id="PIRSF001500">
    <property type="entry name" value="Chor_mut_pdt_Ppr"/>
    <property type="match status" value="1"/>
</dbReference>
<evidence type="ECO:0000256" key="5">
    <source>
        <dbReference type="ARBA" id="ARBA00023141"/>
    </source>
</evidence>
<proteinExistence type="predicted"/>
<dbReference type="Proteomes" id="UP001519307">
    <property type="component" value="Unassembled WGS sequence"/>
</dbReference>
<feature type="domain" description="ACT" evidence="10">
    <location>
        <begin position="202"/>
        <end position="276"/>
    </location>
</feature>
<keyword evidence="11" id="KW-0413">Isomerase</keyword>
<dbReference type="EMBL" id="JAGGLM010000006">
    <property type="protein sequence ID" value="MBP2032661.1"/>
    <property type="molecule type" value="Genomic_DNA"/>
</dbReference>
<keyword evidence="7 11" id="KW-0456">Lyase</keyword>
<comment type="pathway">
    <text evidence="1">Amino-acid biosynthesis; L-phenylalanine biosynthesis; phenylpyruvate from prephenate: step 1/1.</text>
</comment>
<evidence type="ECO:0000256" key="1">
    <source>
        <dbReference type="ARBA" id="ARBA00004741"/>
    </source>
</evidence>
<dbReference type="InterPro" id="IPR008242">
    <property type="entry name" value="Chor_mutase/pphenate_deHydtase"/>
</dbReference>
<dbReference type="InterPro" id="IPR045865">
    <property type="entry name" value="ACT-like_dom_sf"/>
</dbReference>
<comment type="caution">
    <text evidence="11">The sequence shown here is derived from an EMBL/GenBank/DDBJ whole genome shotgun (WGS) entry which is preliminary data.</text>
</comment>
<dbReference type="SUPFAM" id="SSF53850">
    <property type="entry name" value="Periplasmic binding protein-like II"/>
    <property type="match status" value="1"/>
</dbReference>
<accession>A0ABS4KTH5</accession>
<dbReference type="NCBIfam" id="NF008865">
    <property type="entry name" value="PRK11898.1"/>
    <property type="match status" value="1"/>
</dbReference>
<evidence type="ECO:0000256" key="8">
    <source>
        <dbReference type="ARBA" id="ARBA00047848"/>
    </source>
</evidence>
<dbReference type="PANTHER" id="PTHR21022">
    <property type="entry name" value="PREPHENATE DEHYDRATASE P PROTEIN"/>
    <property type="match status" value="1"/>
</dbReference>
<evidence type="ECO:0000256" key="4">
    <source>
        <dbReference type="ARBA" id="ARBA00022605"/>
    </source>
</evidence>
<keyword evidence="4" id="KW-0028">Amino-acid biosynthesis</keyword>
<dbReference type="CDD" id="cd04905">
    <property type="entry name" value="ACT_CM-PDT"/>
    <property type="match status" value="1"/>
</dbReference>
<organism evidence="11 12">
    <name type="scientific">Clostridium algifaecis</name>
    <dbReference type="NCBI Taxonomy" id="1472040"/>
    <lineage>
        <taxon>Bacteria</taxon>
        <taxon>Bacillati</taxon>
        <taxon>Bacillota</taxon>
        <taxon>Clostridia</taxon>
        <taxon>Eubacteriales</taxon>
        <taxon>Clostridiaceae</taxon>
        <taxon>Clostridium</taxon>
    </lineage>
</organism>
<dbReference type="CDD" id="cd13631">
    <property type="entry name" value="PBP2_Ct-PDT_like"/>
    <property type="match status" value="1"/>
</dbReference>
<keyword evidence="5" id="KW-0057">Aromatic amino acid biosynthesis</keyword>
<comment type="catalytic activity">
    <reaction evidence="8">
        <text>prephenate + H(+) = 3-phenylpyruvate + CO2 + H2O</text>
        <dbReference type="Rhea" id="RHEA:21648"/>
        <dbReference type="ChEBI" id="CHEBI:15377"/>
        <dbReference type="ChEBI" id="CHEBI:15378"/>
        <dbReference type="ChEBI" id="CHEBI:16526"/>
        <dbReference type="ChEBI" id="CHEBI:18005"/>
        <dbReference type="ChEBI" id="CHEBI:29934"/>
        <dbReference type="EC" id="4.2.1.51"/>
    </reaction>
</comment>
<feature type="domain" description="Prephenate dehydratase" evidence="9">
    <location>
        <begin position="13"/>
        <end position="190"/>
    </location>
</feature>
<dbReference type="EC" id="4.2.1.51" evidence="2"/>
<evidence type="ECO:0000259" key="10">
    <source>
        <dbReference type="PROSITE" id="PS51671"/>
    </source>
</evidence>
<keyword evidence="12" id="KW-1185">Reference proteome</keyword>
<sequence>MILDNLKNSCNCNVGFYGVEASFSHEALLAYFGRNINAISCNEFKDVFDALEEGKIKYGVVPIENSSTGGILEVYDLLRNYGFYIVGEKCVKINHNLLGVKGTKLSDIKEVYSHSQAFLQSKKFLMEHKNWSMIPYFSTAMSAKYISESKLKSRVCIASKKAAELYGLSILKENINYNKNNYTRFIIIGKSNNISEEMDKISIVITVSHKVGSLYDILSYFKNNNLNMAKIESRPIINEPWRYFFYIDFYGNVLDKNVKDALEGIKSDCQYFRFIGNYKTDCEL</sequence>
<dbReference type="SUPFAM" id="SSF55021">
    <property type="entry name" value="ACT-like"/>
    <property type="match status" value="1"/>
</dbReference>
<protein>
    <recommendedName>
        <fullName evidence="3">Prephenate dehydratase</fullName>
        <ecNumber evidence="2">4.2.1.51</ecNumber>
    </recommendedName>
</protein>
<dbReference type="Pfam" id="PF00800">
    <property type="entry name" value="PDT"/>
    <property type="match status" value="1"/>
</dbReference>
<evidence type="ECO:0000313" key="12">
    <source>
        <dbReference type="Proteomes" id="UP001519307"/>
    </source>
</evidence>